<accession>A0A9D8PXY1</accession>
<feature type="domain" description="Pirin C-terminal" evidence="1">
    <location>
        <begin position="29"/>
        <end position="98"/>
    </location>
</feature>
<evidence type="ECO:0000313" key="2">
    <source>
        <dbReference type="EMBL" id="MBN8797847.1"/>
    </source>
</evidence>
<dbReference type="EMBL" id="JAFKMG010000068">
    <property type="protein sequence ID" value="MBN8797847.1"/>
    <property type="molecule type" value="Genomic_DNA"/>
</dbReference>
<sequence>MSRSASARVIAGSSFGVASKVDMVSPWFYAEVSLDEGKSVPLDADHEERAIYVVDGEVEIAGDRYEGPRMLIFRPGDRITVRATRPSRMMFLGGTALEG</sequence>
<dbReference type="Proteomes" id="UP000664815">
    <property type="component" value="Unassembled WGS sequence"/>
</dbReference>
<protein>
    <recommendedName>
        <fullName evidence="1">Pirin C-terminal domain-containing protein</fullName>
    </recommendedName>
</protein>
<dbReference type="Pfam" id="PF05726">
    <property type="entry name" value="Pirin_C"/>
    <property type="match status" value="1"/>
</dbReference>
<name>A0A9D8PXY1_9GAMM</name>
<dbReference type="InterPro" id="IPR011051">
    <property type="entry name" value="RmlC_Cupin_sf"/>
</dbReference>
<feature type="non-terminal residue" evidence="2">
    <location>
        <position position="99"/>
    </location>
</feature>
<comment type="caution">
    <text evidence="2">The sequence shown here is derived from an EMBL/GenBank/DDBJ whole genome shotgun (WGS) entry which is preliminary data.</text>
</comment>
<evidence type="ECO:0000313" key="3">
    <source>
        <dbReference type="Proteomes" id="UP000664815"/>
    </source>
</evidence>
<dbReference type="Gene3D" id="2.60.120.10">
    <property type="entry name" value="Jelly Rolls"/>
    <property type="match status" value="1"/>
</dbReference>
<gene>
    <name evidence="2" type="ORF">J0H45_00575</name>
</gene>
<dbReference type="AlphaFoldDB" id="A0A9D8PXY1"/>
<evidence type="ECO:0000259" key="1">
    <source>
        <dbReference type="Pfam" id="PF05726"/>
    </source>
</evidence>
<proteinExistence type="predicted"/>
<organism evidence="2 3">
    <name type="scientific">Stenotrophomonas nitritireducens</name>
    <dbReference type="NCBI Taxonomy" id="83617"/>
    <lineage>
        <taxon>Bacteria</taxon>
        <taxon>Pseudomonadati</taxon>
        <taxon>Pseudomonadota</taxon>
        <taxon>Gammaproteobacteria</taxon>
        <taxon>Lysobacterales</taxon>
        <taxon>Lysobacteraceae</taxon>
        <taxon>Stenotrophomonas</taxon>
    </lineage>
</organism>
<dbReference type="InterPro" id="IPR008778">
    <property type="entry name" value="Pirin_C_dom"/>
</dbReference>
<dbReference type="SUPFAM" id="SSF51182">
    <property type="entry name" value="RmlC-like cupins"/>
    <property type="match status" value="1"/>
</dbReference>
<dbReference type="InterPro" id="IPR014710">
    <property type="entry name" value="RmlC-like_jellyroll"/>
</dbReference>
<dbReference type="CDD" id="cd02247">
    <property type="entry name" value="cupin_pirin_C"/>
    <property type="match status" value="1"/>
</dbReference>
<reference evidence="2" key="1">
    <citation type="submission" date="2021-02" db="EMBL/GenBank/DDBJ databases">
        <title>Thiocyanate and organic carbon inputs drive convergent selection for specific autotrophic Afipia and Thiobacillus strains within complex microbiomes.</title>
        <authorList>
            <person name="Huddy R.J."/>
            <person name="Sachdeva R."/>
            <person name="Kadzinga F."/>
            <person name="Kantor R.S."/>
            <person name="Harrison S.T.L."/>
            <person name="Banfield J.F."/>
        </authorList>
    </citation>
    <scope>NUCLEOTIDE SEQUENCE</scope>
    <source>
        <strain evidence="2">SCN18_10_11_15_R1_P_69_7</strain>
    </source>
</reference>